<comment type="function">
    <text evidence="11">Involved in protein export. Acts as a chaperone by maintaining the newly synthesized protein in an open conformation. Functions as a peptidyl-prolyl cis-trans isomerase.</text>
</comment>
<feature type="compositionally biased region" description="Low complexity" evidence="12">
    <location>
        <begin position="466"/>
        <end position="486"/>
    </location>
</feature>
<dbReference type="InterPro" id="IPR037041">
    <property type="entry name" value="Trigger_fac_C_sf"/>
</dbReference>
<evidence type="ECO:0000259" key="14">
    <source>
        <dbReference type="Pfam" id="PF05697"/>
    </source>
</evidence>
<dbReference type="RefSeq" id="WP_062734539.1">
    <property type="nucleotide sequence ID" value="NZ_BJZS01000010.1"/>
</dbReference>
<keyword evidence="11" id="KW-0963">Cytoplasm</keyword>
<comment type="subcellular location">
    <subcellularLocation>
        <location evidence="11">Cytoplasm</location>
    </subcellularLocation>
    <text evidence="11">About half TF is bound to the ribosome near the polypeptide exit tunnel while the other half is free in the cytoplasm.</text>
</comment>
<dbReference type="InterPro" id="IPR008880">
    <property type="entry name" value="Trigger_fac_C"/>
</dbReference>
<gene>
    <name evidence="11 16" type="primary">tig</name>
    <name evidence="16" type="ORF">KTU01_03610</name>
</gene>
<organism evidence="16 17">
    <name type="scientific">Kocuria turfanensis</name>
    <dbReference type="NCBI Taxonomy" id="388357"/>
    <lineage>
        <taxon>Bacteria</taxon>
        <taxon>Bacillati</taxon>
        <taxon>Actinomycetota</taxon>
        <taxon>Actinomycetes</taxon>
        <taxon>Micrococcales</taxon>
        <taxon>Micrococcaceae</taxon>
        <taxon>Kocuria</taxon>
    </lineage>
</organism>
<dbReference type="NCBIfam" id="TIGR00115">
    <property type="entry name" value="tig"/>
    <property type="match status" value="1"/>
</dbReference>
<reference evidence="16 17" key="1">
    <citation type="submission" date="2019-07" db="EMBL/GenBank/DDBJ databases">
        <title>Whole genome shotgun sequence of Kocuria turfanensis NBRC 107627.</title>
        <authorList>
            <person name="Hosoyama A."/>
            <person name="Uohara A."/>
            <person name="Ohji S."/>
            <person name="Ichikawa N."/>
        </authorList>
    </citation>
    <scope>NUCLEOTIDE SEQUENCE [LARGE SCALE GENOMIC DNA]</scope>
    <source>
        <strain evidence="16 17">NBRC 107627</strain>
    </source>
</reference>
<dbReference type="Gene3D" id="1.10.3120.10">
    <property type="entry name" value="Trigger factor, C-terminal domain"/>
    <property type="match status" value="1"/>
</dbReference>
<dbReference type="PIRSF" id="PIRSF003095">
    <property type="entry name" value="Trigger_factor"/>
    <property type="match status" value="1"/>
</dbReference>
<dbReference type="SUPFAM" id="SSF102735">
    <property type="entry name" value="Trigger factor ribosome-binding domain"/>
    <property type="match status" value="1"/>
</dbReference>
<dbReference type="InterPro" id="IPR036611">
    <property type="entry name" value="Trigger_fac_ribosome-bd_sf"/>
</dbReference>
<protein>
    <recommendedName>
        <fullName evidence="4 11">Trigger factor</fullName>
        <shortName evidence="11">TF</shortName>
        <ecNumber evidence="3 11">5.2.1.8</ecNumber>
    </recommendedName>
    <alternativeName>
        <fullName evidence="10 11">PPIase</fullName>
    </alternativeName>
</protein>
<dbReference type="Pfam" id="PF05697">
    <property type="entry name" value="Trigger_N"/>
    <property type="match status" value="1"/>
</dbReference>
<proteinExistence type="inferred from homology"/>
<dbReference type="STRING" id="388357.GCA_001580365_00716"/>
<comment type="caution">
    <text evidence="16">The sequence shown here is derived from an EMBL/GenBank/DDBJ whole genome shotgun (WGS) entry which is preliminary data.</text>
</comment>
<comment type="domain">
    <text evidence="11">Consists of 3 domains; the N-terminus binds the ribosome, the middle domain has PPIase activity, while the C-terminus has intrinsic chaperone activity on its own.</text>
</comment>
<evidence type="ECO:0000256" key="9">
    <source>
        <dbReference type="ARBA" id="ARBA00023306"/>
    </source>
</evidence>
<evidence type="ECO:0000256" key="7">
    <source>
        <dbReference type="ARBA" id="ARBA00023186"/>
    </source>
</evidence>
<feature type="compositionally biased region" description="Acidic residues" evidence="12">
    <location>
        <begin position="430"/>
        <end position="448"/>
    </location>
</feature>
<feature type="compositionally biased region" description="Low complexity" evidence="12">
    <location>
        <begin position="449"/>
        <end position="458"/>
    </location>
</feature>
<dbReference type="SUPFAM" id="SSF109998">
    <property type="entry name" value="Triger factor/SurA peptide-binding domain-like"/>
    <property type="match status" value="1"/>
</dbReference>
<dbReference type="GO" id="GO:0005737">
    <property type="term" value="C:cytoplasm"/>
    <property type="evidence" value="ECO:0007669"/>
    <property type="project" value="UniProtKB-SubCell"/>
</dbReference>
<evidence type="ECO:0000256" key="12">
    <source>
        <dbReference type="SAM" id="MobiDB-lite"/>
    </source>
</evidence>
<dbReference type="InterPro" id="IPR001179">
    <property type="entry name" value="PPIase_FKBP_dom"/>
</dbReference>
<evidence type="ECO:0000259" key="15">
    <source>
        <dbReference type="Pfam" id="PF05698"/>
    </source>
</evidence>
<comment type="similarity">
    <text evidence="2 11">Belongs to the FKBP-type PPIase family. Tig subfamily.</text>
</comment>
<dbReference type="PANTHER" id="PTHR30560">
    <property type="entry name" value="TRIGGER FACTOR CHAPERONE AND PEPTIDYL-PROLYL CIS/TRANS ISOMERASE"/>
    <property type="match status" value="1"/>
</dbReference>
<evidence type="ECO:0000259" key="13">
    <source>
        <dbReference type="Pfam" id="PF00254"/>
    </source>
</evidence>
<evidence type="ECO:0000256" key="2">
    <source>
        <dbReference type="ARBA" id="ARBA00005464"/>
    </source>
</evidence>
<dbReference type="InterPro" id="IPR008881">
    <property type="entry name" value="Trigger_fac_ribosome-bd_bac"/>
</dbReference>
<keyword evidence="5 11" id="KW-0132">Cell division</keyword>
<evidence type="ECO:0000256" key="1">
    <source>
        <dbReference type="ARBA" id="ARBA00000971"/>
    </source>
</evidence>
<accession>A0A512I952</accession>
<dbReference type="EMBL" id="BJZS01000010">
    <property type="protein sequence ID" value="GEO94238.1"/>
    <property type="molecule type" value="Genomic_DNA"/>
</dbReference>
<evidence type="ECO:0000256" key="4">
    <source>
        <dbReference type="ARBA" id="ARBA00016902"/>
    </source>
</evidence>
<dbReference type="GO" id="GO:0043335">
    <property type="term" value="P:protein unfolding"/>
    <property type="evidence" value="ECO:0007669"/>
    <property type="project" value="TreeGrafter"/>
</dbReference>
<dbReference type="Pfam" id="PF00254">
    <property type="entry name" value="FKBP_C"/>
    <property type="match status" value="1"/>
</dbReference>
<comment type="catalytic activity">
    <reaction evidence="1 11">
        <text>[protein]-peptidylproline (omega=180) = [protein]-peptidylproline (omega=0)</text>
        <dbReference type="Rhea" id="RHEA:16237"/>
        <dbReference type="Rhea" id="RHEA-COMP:10747"/>
        <dbReference type="Rhea" id="RHEA-COMP:10748"/>
        <dbReference type="ChEBI" id="CHEBI:83833"/>
        <dbReference type="ChEBI" id="CHEBI:83834"/>
        <dbReference type="EC" id="5.2.1.8"/>
    </reaction>
</comment>
<feature type="domain" description="Trigger factor ribosome-binding bacterial" evidence="14">
    <location>
        <begin position="1"/>
        <end position="149"/>
    </location>
</feature>
<dbReference type="Gene3D" id="3.30.70.1050">
    <property type="entry name" value="Trigger factor ribosome-binding domain"/>
    <property type="match status" value="1"/>
</dbReference>
<feature type="domain" description="Trigger factor C-terminal" evidence="15">
    <location>
        <begin position="260"/>
        <end position="407"/>
    </location>
</feature>
<dbReference type="GO" id="GO:0051083">
    <property type="term" value="P:'de novo' cotranslational protein folding"/>
    <property type="evidence" value="ECO:0007669"/>
    <property type="project" value="TreeGrafter"/>
</dbReference>
<dbReference type="GO" id="GO:0043022">
    <property type="term" value="F:ribosome binding"/>
    <property type="evidence" value="ECO:0007669"/>
    <property type="project" value="TreeGrafter"/>
</dbReference>
<evidence type="ECO:0000256" key="6">
    <source>
        <dbReference type="ARBA" id="ARBA00023110"/>
    </source>
</evidence>
<evidence type="ECO:0000256" key="10">
    <source>
        <dbReference type="ARBA" id="ARBA00029986"/>
    </source>
</evidence>
<keyword evidence="9 11" id="KW-0131">Cell cycle</keyword>
<dbReference type="GO" id="GO:0003755">
    <property type="term" value="F:peptidyl-prolyl cis-trans isomerase activity"/>
    <property type="evidence" value="ECO:0007669"/>
    <property type="project" value="UniProtKB-UniRule"/>
</dbReference>
<evidence type="ECO:0000313" key="17">
    <source>
        <dbReference type="Proteomes" id="UP000321103"/>
    </source>
</evidence>
<dbReference type="Gene3D" id="3.10.50.40">
    <property type="match status" value="1"/>
</dbReference>
<evidence type="ECO:0000313" key="16">
    <source>
        <dbReference type="EMBL" id="GEO94238.1"/>
    </source>
</evidence>
<evidence type="ECO:0000256" key="11">
    <source>
        <dbReference type="HAMAP-Rule" id="MF_00303"/>
    </source>
</evidence>
<dbReference type="InterPro" id="IPR046357">
    <property type="entry name" value="PPIase_dom_sf"/>
</dbReference>
<feature type="domain" description="PPIase FKBP-type" evidence="13">
    <location>
        <begin position="161"/>
        <end position="217"/>
    </location>
</feature>
<keyword evidence="7 11" id="KW-0143">Chaperone</keyword>
<dbReference type="InterPro" id="IPR027304">
    <property type="entry name" value="Trigger_fact/SurA_dom_sf"/>
</dbReference>
<dbReference type="GO" id="GO:0015031">
    <property type="term" value="P:protein transport"/>
    <property type="evidence" value="ECO:0007669"/>
    <property type="project" value="UniProtKB-UniRule"/>
</dbReference>
<sequence>MKSAVEKLNPTQVKIVVDVPFAELKPFIDETYKSLGNQIQVPGFRRGKVPARLIEQRVGFDFVVENALNEGLNTFFQQALAENGITPLTQPQVEVVAKPDETNREADTKVEIDVAVRPEIELPDYKGLEVEVDAREASAEDEQKALDELRGRFGTLKTVDRPAVEGDFVTLDLQALVDGEEVDAANDLSYQVGAGTMLDGMDEAITGLSAEEDATFETKLAGGEHSGEDATVKVKVTAVKERELPEADDEFAQLASEFDTIEELKEDLKKQAAEGTVVEQGIEARDKVLEKLLSLVEIPVPQAVIDEQIAQHFDNPQAEADHDSPEHRDEVRKNAEDAFRNEIVLDAVAEAEEIGVEQSELIDYIINMSQQYGMDPNQFAQLLDSSGQAGLMVGEVRRRKALAKVLEYATVTDTEGNPVDLSAFVRPQDEEQGAEEQASEEQAEEVAPEETTAAPTPGTEEESADSPESPESAESADSADSADSAK</sequence>
<dbReference type="AlphaFoldDB" id="A0A512I952"/>
<dbReference type="SUPFAM" id="SSF54534">
    <property type="entry name" value="FKBP-like"/>
    <property type="match status" value="1"/>
</dbReference>
<keyword evidence="8 11" id="KW-0413">Isomerase</keyword>
<dbReference type="GO" id="GO:0051301">
    <property type="term" value="P:cell division"/>
    <property type="evidence" value="ECO:0007669"/>
    <property type="project" value="UniProtKB-KW"/>
</dbReference>
<feature type="region of interest" description="Disordered" evidence="12">
    <location>
        <begin position="428"/>
        <end position="486"/>
    </location>
</feature>
<dbReference type="Pfam" id="PF05698">
    <property type="entry name" value="Trigger_C"/>
    <property type="match status" value="1"/>
</dbReference>
<name>A0A512I952_9MICC</name>
<dbReference type="EC" id="5.2.1.8" evidence="3 11"/>
<dbReference type="HAMAP" id="MF_00303">
    <property type="entry name" value="Trigger_factor_Tig"/>
    <property type="match status" value="1"/>
</dbReference>
<keyword evidence="6 11" id="KW-0697">Rotamase</keyword>
<evidence type="ECO:0000256" key="8">
    <source>
        <dbReference type="ARBA" id="ARBA00023235"/>
    </source>
</evidence>
<dbReference type="InterPro" id="IPR005215">
    <property type="entry name" value="Trig_fac"/>
</dbReference>
<dbReference type="PANTHER" id="PTHR30560:SF3">
    <property type="entry name" value="TRIGGER FACTOR-LIKE PROTEIN TIG, CHLOROPLASTIC"/>
    <property type="match status" value="1"/>
</dbReference>
<dbReference type="Proteomes" id="UP000321103">
    <property type="component" value="Unassembled WGS sequence"/>
</dbReference>
<keyword evidence="17" id="KW-1185">Reference proteome</keyword>
<dbReference type="GO" id="GO:0044183">
    <property type="term" value="F:protein folding chaperone"/>
    <property type="evidence" value="ECO:0007669"/>
    <property type="project" value="TreeGrafter"/>
</dbReference>
<evidence type="ECO:0000256" key="3">
    <source>
        <dbReference type="ARBA" id="ARBA00013194"/>
    </source>
</evidence>
<evidence type="ECO:0000256" key="5">
    <source>
        <dbReference type="ARBA" id="ARBA00022618"/>
    </source>
</evidence>